<evidence type="ECO:0000313" key="2">
    <source>
        <dbReference type="Proteomes" id="UP000189670"/>
    </source>
</evidence>
<name>A0A1V1P4P6_9BACT</name>
<protein>
    <submittedName>
        <fullName evidence="1">Uncharacterized protein</fullName>
    </submittedName>
</protein>
<sequence>MLNDQNERESHWTESIATGSNAFVESIMTKLNVRASGRKIIETNDTYQIREDISTYNVLFDAKKSDIGLKNTLFWNDFNVNLEG</sequence>
<dbReference type="Proteomes" id="UP000189670">
    <property type="component" value="Unassembled WGS sequence"/>
</dbReference>
<comment type="caution">
    <text evidence="1">The sequence shown here is derived from an EMBL/GenBank/DDBJ whole genome shotgun (WGS) entry which is preliminary data.</text>
</comment>
<accession>A0A1V1P4P6</accession>
<reference evidence="2" key="1">
    <citation type="submission" date="2012-11" db="EMBL/GenBank/DDBJ databases">
        <authorList>
            <person name="Lucero-Rivera Y.E."/>
            <person name="Tovar-Ramirez D."/>
        </authorList>
    </citation>
    <scope>NUCLEOTIDE SEQUENCE [LARGE SCALE GENOMIC DNA]</scope>
    <source>
        <strain evidence="2">Araruama</strain>
    </source>
</reference>
<dbReference type="EMBL" id="ATBP01000583">
    <property type="protein sequence ID" value="ETR69695.1"/>
    <property type="molecule type" value="Genomic_DNA"/>
</dbReference>
<dbReference type="AlphaFoldDB" id="A0A1V1P4P6"/>
<evidence type="ECO:0000313" key="1">
    <source>
        <dbReference type="EMBL" id="ETR69695.1"/>
    </source>
</evidence>
<gene>
    <name evidence="1" type="ORF">OMM_09380</name>
</gene>
<proteinExistence type="predicted"/>
<organism evidence="1 2">
    <name type="scientific">Candidatus Magnetoglobus multicellularis str. Araruama</name>
    <dbReference type="NCBI Taxonomy" id="890399"/>
    <lineage>
        <taxon>Bacteria</taxon>
        <taxon>Pseudomonadati</taxon>
        <taxon>Thermodesulfobacteriota</taxon>
        <taxon>Desulfobacteria</taxon>
        <taxon>Desulfobacterales</taxon>
        <taxon>Desulfobacteraceae</taxon>
        <taxon>Candidatus Magnetoglobus</taxon>
    </lineage>
</organism>